<dbReference type="InterPro" id="IPR027417">
    <property type="entry name" value="P-loop_NTPase"/>
</dbReference>
<dbReference type="PIRSF" id="PIRSF003092">
    <property type="entry name" value="MinD"/>
    <property type="match status" value="1"/>
</dbReference>
<keyword evidence="5" id="KW-1185">Reference proteome</keyword>
<protein>
    <submittedName>
        <fullName evidence="4">Flagellar biosynthesis protein FlhG</fullName>
    </submittedName>
</protein>
<reference evidence="5" key="1">
    <citation type="submission" date="2017-01" db="EMBL/GenBank/DDBJ databases">
        <authorList>
            <person name="Varghese N."/>
            <person name="Submissions S."/>
        </authorList>
    </citation>
    <scope>NUCLEOTIDE SEQUENCE [LARGE SCALE GENOMIC DNA]</scope>
    <source>
        <strain evidence="5">DSM 23127</strain>
    </source>
</reference>
<dbReference type="SUPFAM" id="SSF52540">
    <property type="entry name" value="P-loop containing nucleoside triphosphate hydrolases"/>
    <property type="match status" value="1"/>
</dbReference>
<dbReference type="CDD" id="cd02038">
    <property type="entry name" value="FlhG-like"/>
    <property type="match status" value="1"/>
</dbReference>
<dbReference type="STRING" id="570947.SAMN05421687_101390"/>
<keyword evidence="4" id="KW-0282">Flagellum</keyword>
<dbReference type="GO" id="GO:0009898">
    <property type="term" value="C:cytoplasmic side of plasma membrane"/>
    <property type="evidence" value="ECO:0007669"/>
    <property type="project" value="TreeGrafter"/>
</dbReference>
<dbReference type="InterPro" id="IPR050625">
    <property type="entry name" value="ParA/MinD_ATPase"/>
</dbReference>
<dbReference type="PANTHER" id="PTHR43384:SF4">
    <property type="entry name" value="CELLULOSE BIOSYNTHESIS PROTEIN BCSQ-RELATED"/>
    <property type="match status" value="1"/>
</dbReference>
<evidence type="ECO:0000313" key="4">
    <source>
        <dbReference type="EMBL" id="SIS37587.1"/>
    </source>
</evidence>
<dbReference type="RefSeq" id="WP_084193584.1">
    <property type="nucleotide sequence ID" value="NZ_FTOC01000001.1"/>
</dbReference>
<proteinExistence type="predicted"/>
<accession>A0A1N7IKI7</accession>
<gene>
    <name evidence="4" type="ORF">SAMN05421687_101390</name>
</gene>
<name>A0A1N7IKI7_9BACI</name>
<sequence>MSDQAEKLRMRLRQKQNGKKAKVISVASGKGGVGKSNVTINFALELMSYQKKVLVIDLDIGMGNIDILLGLSPAYHMVDLFHRNIPIRDIIEKGPNSLPYIAGGSSLSQFFHVEKEEFAYFLSEFESLLYDYDYIFFDMGAGANEESLQFIAASDETFIITTTEPTSLTDAYSMVKHIYAMSPGMSISILMNRALNDRQGNRSLDRIQSVVSNFLEKDVKSLGVLIDDKAVMKAVHLQSPFIQEFPASKAGKSLKAVVRAYVEGREEKGDGSFLQKLKKMVTER</sequence>
<dbReference type="PANTHER" id="PTHR43384">
    <property type="entry name" value="SEPTUM SITE-DETERMINING PROTEIN MIND HOMOLOG, CHLOROPLASTIC-RELATED"/>
    <property type="match status" value="1"/>
</dbReference>
<dbReference type="Pfam" id="PF13614">
    <property type="entry name" value="AAA_31"/>
    <property type="match status" value="1"/>
</dbReference>
<keyword evidence="4" id="KW-0966">Cell projection</keyword>
<dbReference type="EMBL" id="FTOC01000001">
    <property type="protein sequence ID" value="SIS37587.1"/>
    <property type="molecule type" value="Genomic_DNA"/>
</dbReference>
<dbReference type="AlphaFoldDB" id="A0A1N7IKI7"/>
<dbReference type="Proteomes" id="UP000187608">
    <property type="component" value="Unassembled WGS sequence"/>
</dbReference>
<evidence type="ECO:0000256" key="2">
    <source>
        <dbReference type="ARBA" id="ARBA00022840"/>
    </source>
</evidence>
<organism evidence="4 5">
    <name type="scientific">Salimicrobium flavidum</name>
    <dbReference type="NCBI Taxonomy" id="570947"/>
    <lineage>
        <taxon>Bacteria</taxon>
        <taxon>Bacillati</taxon>
        <taxon>Bacillota</taxon>
        <taxon>Bacilli</taxon>
        <taxon>Bacillales</taxon>
        <taxon>Bacillaceae</taxon>
        <taxon>Salimicrobium</taxon>
    </lineage>
</organism>
<feature type="domain" description="AAA" evidence="3">
    <location>
        <begin position="21"/>
        <end position="179"/>
    </location>
</feature>
<evidence type="ECO:0000259" key="3">
    <source>
        <dbReference type="Pfam" id="PF13614"/>
    </source>
</evidence>
<evidence type="ECO:0000313" key="5">
    <source>
        <dbReference type="Proteomes" id="UP000187608"/>
    </source>
</evidence>
<evidence type="ECO:0000256" key="1">
    <source>
        <dbReference type="ARBA" id="ARBA00022741"/>
    </source>
</evidence>
<dbReference type="GO" id="GO:0005829">
    <property type="term" value="C:cytosol"/>
    <property type="evidence" value="ECO:0007669"/>
    <property type="project" value="TreeGrafter"/>
</dbReference>
<dbReference type="GO" id="GO:0005524">
    <property type="term" value="F:ATP binding"/>
    <property type="evidence" value="ECO:0007669"/>
    <property type="project" value="UniProtKB-KW"/>
</dbReference>
<dbReference type="InterPro" id="IPR025501">
    <property type="entry name" value="MinD_FleN"/>
</dbReference>
<keyword evidence="2" id="KW-0067">ATP-binding</keyword>
<dbReference type="InterPro" id="IPR025669">
    <property type="entry name" value="AAA_dom"/>
</dbReference>
<dbReference type="Gene3D" id="3.40.50.300">
    <property type="entry name" value="P-loop containing nucleotide triphosphate hydrolases"/>
    <property type="match status" value="1"/>
</dbReference>
<keyword evidence="4" id="KW-0969">Cilium</keyword>
<keyword evidence="1" id="KW-0547">Nucleotide-binding</keyword>
<dbReference type="GO" id="GO:0016887">
    <property type="term" value="F:ATP hydrolysis activity"/>
    <property type="evidence" value="ECO:0007669"/>
    <property type="project" value="TreeGrafter"/>
</dbReference>
<dbReference type="OrthoDB" id="9773088at2"/>
<dbReference type="InterPro" id="IPR033875">
    <property type="entry name" value="FlhG"/>
</dbReference>
<dbReference type="GO" id="GO:0051782">
    <property type="term" value="P:negative regulation of cell division"/>
    <property type="evidence" value="ECO:0007669"/>
    <property type="project" value="TreeGrafter"/>
</dbReference>